<evidence type="ECO:0000256" key="1">
    <source>
        <dbReference type="SAM" id="SignalP"/>
    </source>
</evidence>
<keyword evidence="3" id="KW-1185">Reference proteome</keyword>
<evidence type="ECO:0000313" key="3">
    <source>
        <dbReference type="Proteomes" id="UP001176806"/>
    </source>
</evidence>
<dbReference type="Proteomes" id="UP001176806">
    <property type="component" value="Unassembled WGS sequence"/>
</dbReference>
<accession>A0ABT8WSV3</accession>
<sequence>MRKLYTILAALLITVSTFAQAPEKMSYQAVVRDSGDNLVVSQPIGMQISILQSTATGTTVYVETQTPTTNANGLVTLEIGTGSVVSGDFTIIDWSTGPYFIKTETDPTGGVNYTITGTSQLLSVPYALHSKMAESIVGGITENQDLNNVLTQGNDAAGNNVLNLGILAIGTANPRAGAALEINSTTGSVLLPRITTSQRNVIPATGGMIIYNSTTSTVQAYSEEGESIDQQHFTGFANLAAAGQSFTAGITGQLSKIEVNSLSIQSGTINIYAGEGTGGTLLLTQAINLEVGFNTITLSSSIPVTNGQVYTFSTNVDLKYSSNSGSYPGGIAYSNGVAFLGDLDFKTHVSNGSWIDLH</sequence>
<feature type="signal peptide" evidence="1">
    <location>
        <begin position="1"/>
        <end position="21"/>
    </location>
</feature>
<dbReference type="RefSeq" id="WP_303303524.1">
    <property type="nucleotide sequence ID" value="NZ_BAABDA010000028.1"/>
</dbReference>
<proteinExistence type="predicted"/>
<name>A0ABT8WSV3_9FLAO</name>
<reference evidence="2" key="1">
    <citation type="submission" date="2023-07" db="EMBL/GenBank/DDBJ databases">
        <title>Two novel species in the genus Flavivirga.</title>
        <authorList>
            <person name="Kwon K."/>
        </authorList>
    </citation>
    <scope>NUCLEOTIDE SEQUENCE</scope>
    <source>
        <strain evidence="2">KACC 14158</strain>
    </source>
</reference>
<keyword evidence="1" id="KW-0732">Signal</keyword>
<protein>
    <submittedName>
        <fullName evidence="2">Uncharacterized protein</fullName>
    </submittedName>
</protein>
<organism evidence="2 3">
    <name type="scientific">Flavivirga jejuensis</name>
    <dbReference type="NCBI Taxonomy" id="870487"/>
    <lineage>
        <taxon>Bacteria</taxon>
        <taxon>Pseudomonadati</taxon>
        <taxon>Bacteroidota</taxon>
        <taxon>Flavobacteriia</taxon>
        <taxon>Flavobacteriales</taxon>
        <taxon>Flavobacteriaceae</taxon>
        <taxon>Flavivirga</taxon>
    </lineage>
</organism>
<gene>
    <name evidence="2" type="ORF">Q4Q40_18780</name>
</gene>
<feature type="chain" id="PRO_5046942393" evidence="1">
    <location>
        <begin position="22"/>
        <end position="358"/>
    </location>
</feature>
<dbReference type="EMBL" id="JAUOEL010000007">
    <property type="protein sequence ID" value="MDO5976249.1"/>
    <property type="molecule type" value="Genomic_DNA"/>
</dbReference>
<comment type="caution">
    <text evidence="2">The sequence shown here is derived from an EMBL/GenBank/DDBJ whole genome shotgun (WGS) entry which is preliminary data.</text>
</comment>
<evidence type="ECO:0000313" key="2">
    <source>
        <dbReference type="EMBL" id="MDO5976249.1"/>
    </source>
</evidence>